<keyword evidence="4" id="KW-1185">Reference proteome</keyword>
<feature type="transmembrane region" description="Helical" evidence="2">
    <location>
        <begin position="12"/>
        <end position="30"/>
    </location>
</feature>
<dbReference type="PANTHER" id="PTHR31834:SF1">
    <property type="entry name" value="INITIATION-SPECIFIC ALPHA-1,6-MANNOSYLTRANSFERASE"/>
    <property type="match status" value="1"/>
</dbReference>
<dbReference type="EMBL" id="KV454433">
    <property type="protein sequence ID" value="ODQ79131.1"/>
    <property type="molecule type" value="Genomic_DNA"/>
</dbReference>
<dbReference type="SUPFAM" id="SSF53448">
    <property type="entry name" value="Nucleotide-diphospho-sugar transferases"/>
    <property type="match status" value="1"/>
</dbReference>
<keyword evidence="2" id="KW-0472">Membrane</keyword>
<dbReference type="PANTHER" id="PTHR31834">
    <property type="entry name" value="INITIATION-SPECIFIC ALPHA-1,6-MANNOSYLTRANSFERASE"/>
    <property type="match status" value="1"/>
</dbReference>
<evidence type="ECO:0000313" key="4">
    <source>
        <dbReference type="Proteomes" id="UP000094336"/>
    </source>
</evidence>
<reference evidence="4" key="1">
    <citation type="submission" date="2016-05" db="EMBL/GenBank/DDBJ databases">
        <title>Comparative genomics of biotechnologically important yeasts.</title>
        <authorList>
            <consortium name="DOE Joint Genome Institute"/>
            <person name="Riley R."/>
            <person name="Haridas S."/>
            <person name="Wolfe K.H."/>
            <person name="Lopes M.R."/>
            <person name="Hittinger C.T."/>
            <person name="Goker M."/>
            <person name="Salamov A."/>
            <person name="Wisecaver J."/>
            <person name="Long T.M."/>
            <person name="Aerts A.L."/>
            <person name="Barry K."/>
            <person name="Choi C."/>
            <person name="Clum A."/>
            <person name="Coughlan A.Y."/>
            <person name="Deshpande S."/>
            <person name="Douglass A.P."/>
            <person name="Hanson S.J."/>
            <person name="Klenk H.-P."/>
            <person name="Labutti K."/>
            <person name="Lapidus A."/>
            <person name="Lindquist E."/>
            <person name="Lipzen A."/>
            <person name="Meier-Kolthoff J.P."/>
            <person name="Ohm R.A."/>
            <person name="Otillar R.P."/>
            <person name="Pangilinan J."/>
            <person name="Peng Y."/>
            <person name="Rokas A."/>
            <person name="Rosa C.A."/>
            <person name="Scheuner C."/>
            <person name="Sibirny A.A."/>
            <person name="Slot J.C."/>
            <person name="Stielow J.B."/>
            <person name="Sun H."/>
            <person name="Kurtzman C.P."/>
            <person name="Blackwell M."/>
            <person name="Grigoriev I.V."/>
            <person name="Jeffries T.W."/>
        </authorList>
    </citation>
    <scope>NUCLEOTIDE SEQUENCE [LARGE SCALE GENOMIC DNA]</scope>
    <source>
        <strain evidence="4">NRRL Y-12698</strain>
    </source>
</reference>
<organism evidence="3 4">
    <name type="scientific">Babjeviella inositovora NRRL Y-12698</name>
    <dbReference type="NCBI Taxonomy" id="984486"/>
    <lineage>
        <taxon>Eukaryota</taxon>
        <taxon>Fungi</taxon>
        <taxon>Dikarya</taxon>
        <taxon>Ascomycota</taxon>
        <taxon>Saccharomycotina</taxon>
        <taxon>Pichiomycetes</taxon>
        <taxon>Serinales incertae sedis</taxon>
        <taxon>Babjeviella</taxon>
    </lineage>
</organism>
<dbReference type="GO" id="GO:0000009">
    <property type="term" value="F:alpha-1,6-mannosyltransferase activity"/>
    <property type="evidence" value="ECO:0007669"/>
    <property type="project" value="InterPro"/>
</dbReference>
<dbReference type="InterPro" id="IPR007577">
    <property type="entry name" value="GlycoTrfase_DXD_sugar-bd_CS"/>
</dbReference>
<sequence>MSLIQSLKQSRRVRLCLVLAMVLYVIFSIVSQVRIAPQTDPAKYTTTSVKESIKRLQKDLEKVPNFKLVGAIFSPNRTPLLPIIIADGDKLSISMRQQLSYQFPYEASHPIPNIIWQTWKVDTAHKQFPAQFHHNQLKWKMTNPTHTHYVLSDEGCSELIESLYASVPQVLKAYQILPTPILKADFFRYLILLARGGVYSDMDTLSLKPIDRWPATNPSYTFSKLDPQTEDPLTPLAEEVPGLGAGLVLGIEADPDRPDWHDWYARRIQFCQWTIQSKVGHPMLRELVIQIALLTLKRAEDGNLSLAKGDKKGEDIMNWTGPGIFTDFTFKYLNNLYGSQGDGTDAKTSPISWEFFTGMERPLLVDDVMILPITSFSPGVGHMGSKEVNDEMALVHHLFKGSWKDKAQPGGRKGS</sequence>
<name>A0A1E3QN80_9ASCO</name>
<keyword evidence="2" id="KW-1133">Transmembrane helix</keyword>
<dbReference type="OrthoDB" id="409543at2759"/>
<dbReference type="AlphaFoldDB" id="A0A1E3QN80"/>
<accession>A0A1E3QN80</accession>
<keyword evidence="3" id="KW-0808">Transferase</keyword>
<dbReference type="Proteomes" id="UP000094336">
    <property type="component" value="Unassembled WGS sequence"/>
</dbReference>
<gene>
    <name evidence="3" type="ORF">BABINDRAFT_37930</name>
</gene>
<dbReference type="Pfam" id="PF04488">
    <property type="entry name" value="Gly_transf_sug"/>
    <property type="match status" value="1"/>
</dbReference>
<dbReference type="GeneID" id="30149695"/>
<dbReference type="GO" id="GO:0006487">
    <property type="term" value="P:protein N-linked glycosylation"/>
    <property type="evidence" value="ECO:0007669"/>
    <property type="project" value="TreeGrafter"/>
</dbReference>
<protein>
    <submittedName>
        <fullName evidence="3">Glycosyltransferase family 32 protein</fullName>
    </submittedName>
</protein>
<dbReference type="GO" id="GO:0000136">
    <property type="term" value="C:mannan polymerase complex"/>
    <property type="evidence" value="ECO:0007669"/>
    <property type="project" value="TreeGrafter"/>
</dbReference>
<evidence type="ECO:0000256" key="1">
    <source>
        <dbReference type="ARBA" id="ARBA00009003"/>
    </source>
</evidence>
<dbReference type="Gene3D" id="3.90.550.20">
    <property type="match status" value="1"/>
</dbReference>
<evidence type="ECO:0000256" key="2">
    <source>
        <dbReference type="SAM" id="Phobius"/>
    </source>
</evidence>
<comment type="similarity">
    <text evidence="1">Belongs to the glycosyltransferase 32 family.</text>
</comment>
<proteinExistence type="inferred from homology"/>
<dbReference type="InterPro" id="IPR029044">
    <property type="entry name" value="Nucleotide-diphossugar_trans"/>
</dbReference>
<keyword evidence="2" id="KW-0812">Transmembrane</keyword>
<dbReference type="InterPro" id="IPR039367">
    <property type="entry name" value="Och1-like"/>
</dbReference>
<dbReference type="STRING" id="984486.A0A1E3QN80"/>
<dbReference type="RefSeq" id="XP_018984459.1">
    <property type="nucleotide sequence ID" value="XM_019131842.1"/>
</dbReference>
<evidence type="ECO:0000313" key="3">
    <source>
        <dbReference type="EMBL" id="ODQ79131.1"/>
    </source>
</evidence>